<sequence>MATEILMPALSPTMEEGTLAKWLVKEGDTVQSGDILAEIETDKATMEFEAVDEGVIGKILIAEGTEGVKVNTPIAILVEEGESADAVVAAAPVAAAATPAAEAPAPAPVAAAPVAKAADLTPDWPEGTPMKKQTVREALRDAMAEEMRRDSTVYLMGEEVAEYQGAYKVSQGLLDEFGAKRVIDTPITEYGFAGIATGSAFGGLRPIVEFMTFNFAMQAIDHIINSAAKTLYMSGGQMGCPIVFRGANGAAARVGAQHSQDYAAWYAQIPGLKVVMPYSAADAKGLLKTAIRDGNPVVFLENEILYGRTFDVPDMDDFTIPFGKAKICREGTDVTIVSFGIGMQYALEAADKLAADGISAEVIDLRTLRPLDYDTVLNSVMKTNRCVTVEEGFPVASIGNHLSAVIMERAFDYLDAPVINCTGKDVPMPYAANLEKLALVTTDEVIAAVKQVTYR</sequence>
<comment type="subunit">
    <text evidence="3">Heterodimer of an alpha and a beta chain.</text>
</comment>
<keyword evidence="8 11" id="KW-0786">Thiamine pyrophosphate</keyword>
<comment type="caution">
    <text evidence="13">The sequence shown here is derived from an EMBL/GenBank/DDBJ whole genome shotgun (WGS) entry which is preliminary data.</text>
</comment>
<dbReference type="Gene3D" id="3.40.50.970">
    <property type="match status" value="1"/>
</dbReference>
<dbReference type="InterPro" id="IPR003016">
    <property type="entry name" value="2-oxoA_DH_lipoyl-BS"/>
</dbReference>
<evidence type="ECO:0000256" key="10">
    <source>
        <dbReference type="ARBA" id="ARBA00025211"/>
    </source>
</evidence>
<evidence type="ECO:0000256" key="3">
    <source>
        <dbReference type="ARBA" id="ARBA00011870"/>
    </source>
</evidence>
<comment type="function">
    <text evidence="11">The pyruvate dehydrogenase complex catalyzes the overall conversion of pyruvate to acetyl-CoA and CO2.</text>
</comment>
<dbReference type="GO" id="GO:0006086">
    <property type="term" value="P:pyruvate decarboxylation to acetyl-CoA"/>
    <property type="evidence" value="ECO:0007669"/>
    <property type="project" value="InterPro"/>
</dbReference>
<dbReference type="InterPro" id="IPR009014">
    <property type="entry name" value="Transketo_C/PFOR_II"/>
</dbReference>
<dbReference type="InterPro" id="IPR011053">
    <property type="entry name" value="Single_hybrid_motif"/>
</dbReference>
<evidence type="ECO:0000256" key="4">
    <source>
        <dbReference type="ARBA" id="ARBA00012281"/>
    </source>
</evidence>
<keyword evidence="6" id="KW-0450">Lipoyl</keyword>
<dbReference type="Proteomes" id="UP000306113">
    <property type="component" value="Unassembled WGS sequence"/>
</dbReference>
<keyword evidence="7 11" id="KW-0560">Oxidoreductase</keyword>
<comment type="cofactor">
    <cofactor evidence="2 11">
        <name>thiamine diphosphate</name>
        <dbReference type="ChEBI" id="CHEBI:58937"/>
    </cofactor>
</comment>
<organism evidence="13 14">
    <name type="scientific">Thalassobius vesicularis</name>
    <dbReference type="NCBI Taxonomy" id="1294297"/>
    <lineage>
        <taxon>Bacteria</taxon>
        <taxon>Pseudomonadati</taxon>
        <taxon>Pseudomonadota</taxon>
        <taxon>Alphaproteobacteria</taxon>
        <taxon>Rhodobacterales</taxon>
        <taxon>Roseobacteraceae</taxon>
        <taxon>Thalassovita</taxon>
    </lineage>
</organism>
<dbReference type="SUPFAM" id="SSF52922">
    <property type="entry name" value="TK C-terminal domain-like"/>
    <property type="match status" value="1"/>
</dbReference>
<evidence type="ECO:0000256" key="6">
    <source>
        <dbReference type="ARBA" id="ARBA00022823"/>
    </source>
</evidence>
<keyword evidence="9 11" id="KW-0670">Pyruvate</keyword>
<dbReference type="Gene3D" id="2.40.50.100">
    <property type="match status" value="1"/>
</dbReference>
<evidence type="ECO:0000313" key="14">
    <source>
        <dbReference type="Proteomes" id="UP000306113"/>
    </source>
</evidence>
<evidence type="ECO:0000313" key="13">
    <source>
        <dbReference type="EMBL" id="THD74657.1"/>
    </source>
</evidence>
<evidence type="ECO:0000256" key="7">
    <source>
        <dbReference type="ARBA" id="ARBA00023002"/>
    </source>
</evidence>
<comment type="function">
    <text evidence="10">The pyruvate dehydrogenase complex catalyzes the overall conversion of pyruvate to acetyl-CoA and CO(2). It contains multiple copies of three enzymatic components: pyruvate dehydrogenase (E1), dihydrolipoamide acetyltransferase (E2) and lipoamide dehydrogenase (E3).</text>
</comment>
<comment type="catalytic activity">
    <reaction evidence="11">
        <text>N(6)-[(R)-lipoyl]-L-lysyl-[protein] + pyruvate + H(+) = N(6)-[(R)-S(8)-acetyldihydrolipoyl]-L-lysyl-[protein] + CO2</text>
        <dbReference type="Rhea" id="RHEA:19189"/>
        <dbReference type="Rhea" id="RHEA-COMP:10474"/>
        <dbReference type="Rhea" id="RHEA-COMP:10478"/>
        <dbReference type="ChEBI" id="CHEBI:15361"/>
        <dbReference type="ChEBI" id="CHEBI:15378"/>
        <dbReference type="ChEBI" id="CHEBI:16526"/>
        <dbReference type="ChEBI" id="CHEBI:83099"/>
        <dbReference type="ChEBI" id="CHEBI:83111"/>
        <dbReference type="EC" id="1.2.4.1"/>
    </reaction>
</comment>
<dbReference type="PANTHER" id="PTHR11624:SF96">
    <property type="entry name" value="PYRUVATE DEHYDROGENASE E1 COMPONENT SUBUNIT BETA, MITOCHONDRIAL"/>
    <property type="match status" value="1"/>
</dbReference>
<dbReference type="Pfam" id="PF02780">
    <property type="entry name" value="Transketolase_C"/>
    <property type="match status" value="1"/>
</dbReference>
<keyword evidence="14" id="KW-1185">Reference proteome</keyword>
<protein>
    <recommendedName>
        <fullName evidence="5 11">Pyruvate dehydrogenase E1 component subunit beta</fullName>
        <ecNumber evidence="4 11">1.2.4.1</ecNumber>
    </recommendedName>
</protein>
<dbReference type="GO" id="GO:0004739">
    <property type="term" value="F:pyruvate dehydrogenase (acetyl-transferring) activity"/>
    <property type="evidence" value="ECO:0007669"/>
    <property type="project" value="UniProtKB-UniRule"/>
</dbReference>
<dbReference type="SMART" id="SM00861">
    <property type="entry name" value="Transket_pyr"/>
    <property type="match status" value="1"/>
</dbReference>
<gene>
    <name evidence="13" type="ORF">E7681_06700</name>
</gene>
<dbReference type="InterPro" id="IPR005475">
    <property type="entry name" value="Transketolase-like_Pyr-bd"/>
</dbReference>
<evidence type="ECO:0000256" key="2">
    <source>
        <dbReference type="ARBA" id="ARBA00001964"/>
    </source>
</evidence>
<dbReference type="InterPro" id="IPR000089">
    <property type="entry name" value="Biotin_lipoyl"/>
</dbReference>
<dbReference type="CDD" id="cd06849">
    <property type="entry name" value="lipoyl_domain"/>
    <property type="match status" value="1"/>
</dbReference>
<dbReference type="SUPFAM" id="SSF52518">
    <property type="entry name" value="Thiamin diphosphate-binding fold (THDP-binding)"/>
    <property type="match status" value="1"/>
</dbReference>
<dbReference type="InterPro" id="IPR027110">
    <property type="entry name" value="PDHB_mito-type"/>
</dbReference>
<evidence type="ECO:0000256" key="11">
    <source>
        <dbReference type="RuleBase" id="RU364074"/>
    </source>
</evidence>
<reference evidence="13 14" key="1">
    <citation type="submission" date="2019-04" db="EMBL/GenBank/DDBJ databases">
        <title>Draft genome sequence of Youngimonas vesicularis.</title>
        <authorList>
            <person name="Hameed A."/>
        </authorList>
    </citation>
    <scope>NUCLEOTIDE SEQUENCE [LARGE SCALE GENOMIC DNA]</scope>
    <source>
        <strain evidence="13 14">CC-AMW-E</strain>
    </source>
</reference>
<proteinExistence type="predicted"/>
<dbReference type="CDD" id="cd07036">
    <property type="entry name" value="TPP_PYR_E1-PDHc-beta_like"/>
    <property type="match status" value="1"/>
</dbReference>
<dbReference type="Gene3D" id="3.40.50.920">
    <property type="match status" value="1"/>
</dbReference>
<feature type="domain" description="Lipoyl-binding" evidence="12">
    <location>
        <begin position="2"/>
        <end position="78"/>
    </location>
</feature>
<comment type="cofactor">
    <cofactor evidence="1">
        <name>(R)-lipoate</name>
        <dbReference type="ChEBI" id="CHEBI:83088"/>
    </cofactor>
</comment>
<evidence type="ECO:0000256" key="5">
    <source>
        <dbReference type="ARBA" id="ARBA00016138"/>
    </source>
</evidence>
<dbReference type="InterPro" id="IPR029061">
    <property type="entry name" value="THDP-binding"/>
</dbReference>
<dbReference type="InterPro" id="IPR033248">
    <property type="entry name" value="Transketolase_C"/>
</dbReference>
<evidence type="ECO:0000259" key="12">
    <source>
        <dbReference type="PROSITE" id="PS50968"/>
    </source>
</evidence>
<dbReference type="EC" id="1.2.4.1" evidence="4 11"/>
<dbReference type="EMBL" id="SSMD01000003">
    <property type="protein sequence ID" value="THD74657.1"/>
    <property type="molecule type" value="Genomic_DNA"/>
</dbReference>
<dbReference type="FunFam" id="2.40.50.100:FF:000010">
    <property type="entry name" value="Acetyltransferase component of pyruvate dehydrogenase complex"/>
    <property type="match status" value="1"/>
</dbReference>
<evidence type="ECO:0000256" key="8">
    <source>
        <dbReference type="ARBA" id="ARBA00023052"/>
    </source>
</evidence>
<dbReference type="Pfam" id="PF02779">
    <property type="entry name" value="Transket_pyr"/>
    <property type="match status" value="1"/>
</dbReference>
<dbReference type="NCBIfam" id="NF006667">
    <property type="entry name" value="PRK09212.1"/>
    <property type="match status" value="1"/>
</dbReference>
<dbReference type="AlphaFoldDB" id="A0A4S3M9L3"/>
<dbReference type="SUPFAM" id="SSF51230">
    <property type="entry name" value="Single hybrid motif"/>
    <property type="match status" value="1"/>
</dbReference>
<dbReference type="RefSeq" id="WP_136338513.1">
    <property type="nucleotide sequence ID" value="NZ_SSMD01000003.1"/>
</dbReference>
<dbReference type="PANTHER" id="PTHR11624">
    <property type="entry name" value="DEHYDROGENASE RELATED"/>
    <property type="match status" value="1"/>
</dbReference>
<dbReference type="NCBIfam" id="NF008854">
    <property type="entry name" value="PRK11892.1"/>
    <property type="match status" value="1"/>
</dbReference>
<dbReference type="PROSITE" id="PS50968">
    <property type="entry name" value="BIOTINYL_LIPOYL"/>
    <property type="match status" value="1"/>
</dbReference>
<evidence type="ECO:0000256" key="9">
    <source>
        <dbReference type="ARBA" id="ARBA00023317"/>
    </source>
</evidence>
<name>A0A4S3M9L3_9RHOB</name>
<evidence type="ECO:0000256" key="1">
    <source>
        <dbReference type="ARBA" id="ARBA00001938"/>
    </source>
</evidence>
<dbReference type="Pfam" id="PF00364">
    <property type="entry name" value="Biotin_lipoyl"/>
    <property type="match status" value="1"/>
</dbReference>
<dbReference type="OrthoDB" id="9780894at2"/>
<dbReference type="FunFam" id="3.40.50.970:FF:000001">
    <property type="entry name" value="Pyruvate dehydrogenase E1 beta subunit"/>
    <property type="match status" value="1"/>
</dbReference>
<dbReference type="PROSITE" id="PS00189">
    <property type="entry name" value="LIPOYL"/>
    <property type="match status" value="1"/>
</dbReference>
<dbReference type="FunFam" id="3.40.50.920:FF:000001">
    <property type="entry name" value="Pyruvate dehydrogenase E1 beta subunit"/>
    <property type="match status" value="1"/>
</dbReference>
<accession>A0A4S3M9L3</accession>